<dbReference type="EMBL" id="OCTN01000002">
    <property type="protein sequence ID" value="SOH93431.1"/>
    <property type="molecule type" value="Genomic_DNA"/>
</dbReference>
<name>A0A2C9CPI4_9RHOB</name>
<accession>A0A2C9CPI4</accession>
<feature type="region of interest" description="Disordered" evidence="1">
    <location>
        <begin position="19"/>
        <end position="47"/>
    </location>
</feature>
<organism evidence="2 3">
    <name type="scientific">Pontivivens marinum</name>
    <dbReference type="NCBI Taxonomy" id="1690039"/>
    <lineage>
        <taxon>Bacteria</taxon>
        <taxon>Pseudomonadati</taxon>
        <taxon>Pseudomonadota</taxon>
        <taxon>Alphaproteobacteria</taxon>
        <taxon>Rhodobacterales</taxon>
        <taxon>Paracoccaceae</taxon>
        <taxon>Pontivivens</taxon>
    </lineage>
</organism>
<keyword evidence="3" id="KW-1185">Reference proteome</keyword>
<proteinExistence type="predicted"/>
<evidence type="ECO:0000313" key="3">
    <source>
        <dbReference type="Proteomes" id="UP000220034"/>
    </source>
</evidence>
<dbReference type="RefSeq" id="WP_180955907.1">
    <property type="nucleotide sequence ID" value="NZ_OCTN01000002.1"/>
</dbReference>
<sequence>MSNMLNRLFTKARKGLSQCSAPFDHPEIARMNQRMRDDLPTPTTPRG</sequence>
<evidence type="ECO:0000256" key="1">
    <source>
        <dbReference type="SAM" id="MobiDB-lite"/>
    </source>
</evidence>
<evidence type="ECO:0000313" key="2">
    <source>
        <dbReference type="EMBL" id="SOH93431.1"/>
    </source>
</evidence>
<reference evidence="3" key="1">
    <citation type="submission" date="2017-09" db="EMBL/GenBank/DDBJ databases">
        <authorList>
            <person name="Varghese N."/>
            <person name="Submissions S."/>
        </authorList>
    </citation>
    <scope>NUCLEOTIDE SEQUENCE [LARGE SCALE GENOMIC DNA]</scope>
    <source>
        <strain evidence="3">C7</strain>
    </source>
</reference>
<dbReference type="AlphaFoldDB" id="A0A2C9CPI4"/>
<feature type="compositionally biased region" description="Basic and acidic residues" evidence="1">
    <location>
        <begin position="24"/>
        <end position="39"/>
    </location>
</feature>
<gene>
    <name evidence="2" type="ORF">SAMN06273572_102107</name>
</gene>
<dbReference type="Proteomes" id="UP000220034">
    <property type="component" value="Unassembled WGS sequence"/>
</dbReference>
<protein>
    <submittedName>
        <fullName evidence="2">Uncharacterized protein</fullName>
    </submittedName>
</protein>